<feature type="disulfide bond" evidence="15">
    <location>
        <begin position="48"/>
        <end position="81"/>
    </location>
</feature>
<reference evidence="20 21" key="1">
    <citation type="submission" date="2019-10" db="EMBL/GenBank/DDBJ databases">
        <authorList>
            <person name="Palmer J.M."/>
        </authorList>
    </citation>
    <scope>NUCLEOTIDE SEQUENCE [LARGE SCALE GENOMIC DNA]</scope>
    <source>
        <strain evidence="20 21">TWF694</strain>
    </source>
</reference>
<keyword evidence="12 15" id="KW-1015">Disulfide bond</keyword>
<dbReference type="GO" id="GO:0005886">
    <property type="term" value="C:plasma membrane"/>
    <property type="evidence" value="ECO:0007669"/>
    <property type="project" value="UniProtKB-SubCell"/>
</dbReference>
<evidence type="ECO:0000256" key="8">
    <source>
        <dbReference type="ARBA" id="ARBA00022723"/>
    </source>
</evidence>
<evidence type="ECO:0000256" key="5">
    <source>
        <dbReference type="ARBA" id="ARBA00022525"/>
    </source>
</evidence>
<sequence length="271" mass="27004">MKAGKFIFFTALAVGLTSAQLADLPTCAQSCITADTGGCNSLDTSCLCNSQTFVNSVETCLLQSCSASDLQTAVNFFQQLCAATGVTLSGLPGSSTDSTSIDGAQGAPTSGVQGIGDGSVPSTTSTTPSSTPPPTSSSTPSRTSTTSSKPTSSSSSSSSTSNGPPPTRTSNQSSGTSTGNPQSSTSPPPPSKSGLSGGAIAGIVVGVSVPVIAIIAFVAYKMGTRNRLPDAPVVPIYNDPSRKDFGAYVGGIEDPSARWGSGIQDGRQGRV</sequence>
<feature type="compositionally biased region" description="Low complexity" evidence="16">
    <location>
        <begin position="136"/>
        <end position="185"/>
    </location>
</feature>
<evidence type="ECO:0000313" key="21">
    <source>
        <dbReference type="Proteomes" id="UP001365542"/>
    </source>
</evidence>
<dbReference type="InterPro" id="IPR008427">
    <property type="entry name" value="Extracellular_membr_CFEM_dom"/>
</dbReference>
<feature type="transmembrane region" description="Helical" evidence="17">
    <location>
        <begin position="195"/>
        <end position="220"/>
    </location>
</feature>
<accession>A0AAV9XBI8</accession>
<dbReference type="GO" id="GO:0046872">
    <property type="term" value="F:metal ion binding"/>
    <property type="evidence" value="ECO:0007669"/>
    <property type="project" value="UniProtKB-UniRule"/>
</dbReference>
<gene>
    <name evidence="20" type="ORF">TWF694_011237</name>
</gene>
<proteinExistence type="inferred from homology"/>
<keyword evidence="10 15" id="KW-0408">Iron</keyword>
<evidence type="ECO:0000256" key="10">
    <source>
        <dbReference type="ARBA" id="ARBA00023004"/>
    </source>
</evidence>
<feature type="compositionally biased region" description="Polar residues" evidence="16">
    <location>
        <begin position="92"/>
        <end position="112"/>
    </location>
</feature>
<keyword evidence="8 15" id="KW-0479">Metal-binding</keyword>
<evidence type="ECO:0000256" key="3">
    <source>
        <dbReference type="ARBA" id="ARBA00010031"/>
    </source>
</evidence>
<name>A0AAV9XBI8_9PEZI</name>
<organism evidence="20 21">
    <name type="scientific">Orbilia ellipsospora</name>
    <dbReference type="NCBI Taxonomy" id="2528407"/>
    <lineage>
        <taxon>Eukaryota</taxon>
        <taxon>Fungi</taxon>
        <taxon>Dikarya</taxon>
        <taxon>Ascomycota</taxon>
        <taxon>Pezizomycotina</taxon>
        <taxon>Orbiliomycetes</taxon>
        <taxon>Orbiliales</taxon>
        <taxon>Orbiliaceae</taxon>
        <taxon>Orbilia</taxon>
    </lineage>
</organism>
<evidence type="ECO:0000256" key="13">
    <source>
        <dbReference type="ARBA" id="ARBA00023180"/>
    </source>
</evidence>
<evidence type="ECO:0000256" key="7">
    <source>
        <dbReference type="ARBA" id="ARBA00022622"/>
    </source>
</evidence>
<keyword evidence="13" id="KW-0325">Glycoprotein</keyword>
<protein>
    <recommendedName>
        <fullName evidence="19">CFEM domain-containing protein</fullName>
    </recommendedName>
</protein>
<evidence type="ECO:0000256" key="6">
    <source>
        <dbReference type="ARBA" id="ARBA00022617"/>
    </source>
</evidence>
<keyword evidence="4" id="KW-1003">Cell membrane</keyword>
<feature type="disulfide bond" evidence="15">
    <location>
        <begin position="39"/>
        <end position="46"/>
    </location>
</feature>
<keyword evidence="6 15" id="KW-0349">Heme</keyword>
<evidence type="ECO:0000256" key="16">
    <source>
        <dbReference type="SAM" id="MobiDB-lite"/>
    </source>
</evidence>
<dbReference type="Proteomes" id="UP001365542">
    <property type="component" value="Unassembled WGS sequence"/>
</dbReference>
<dbReference type="SMART" id="SM00747">
    <property type="entry name" value="CFEM"/>
    <property type="match status" value="1"/>
</dbReference>
<comment type="similarity">
    <text evidence="3">Belongs to the RBT5 family.</text>
</comment>
<keyword evidence="17" id="KW-1133">Transmembrane helix</keyword>
<dbReference type="EMBL" id="JAVHJO010000008">
    <property type="protein sequence ID" value="KAK6538357.1"/>
    <property type="molecule type" value="Genomic_DNA"/>
</dbReference>
<feature type="binding site" description="axial binding residue" evidence="15">
    <location>
        <position position="43"/>
    </location>
    <ligand>
        <name>heme</name>
        <dbReference type="ChEBI" id="CHEBI:30413"/>
    </ligand>
    <ligandPart>
        <name>Fe</name>
        <dbReference type="ChEBI" id="CHEBI:18248"/>
    </ligandPart>
</feature>
<evidence type="ECO:0000256" key="12">
    <source>
        <dbReference type="ARBA" id="ARBA00023157"/>
    </source>
</evidence>
<evidence type="ECO:0000256" key="4">
    <source>
        <dbReference type="ARBA" id="ARBA00022475"/>
    </source>
</evidence>
<keyword evidence="11 17" id="KW-0472">Membrane</keyword>
<evidence type="ECO:0000256" key="14">
    <source>
        <dbReference type="ARBA" id="ARBA00023288"/>
    </source>
</evidence>
<dbReference type="GO" id="GO:0098552">
    <property type="term" value="C:side of membrane"/>
    <property type="evidence" value="ECO:0007669"/>
    <property type="project" value="UniProtKB-KW"/>
</dbReference>
<dbReference type="Pfam" id="PF05730">
    <property type="entry name" value="CFEM"/>
    <property type="match status" value="1"/>
</dbReference>
<evidence type="ECO:0000256" key="2">
    <source>
        <dbReference type="ARBA" id="ARBA00004613"/>
    </source>
</evidence>
<comment type="caution">
    <text evidence="20">The sequence shown here is derived from an EMBL/GenBank/DDBJ whole genome shotgun (WGS) entry which is preliminary data.</text>
</comment>
<keyword evidence="17" id="KW-0812">Transmembrane</keyword>
<comment type="caution">
    <text evidence="15">Lacks conserved residue(s) required for the propagation of feature annotation.</text>
</comment>
<evidence type="ECO:0000259" key="19">
    <source>
        <dbReference type="PROSITE" id="PS52012"/>
    </source>
</evidence>
<feature type="domain" description="CFEM" evidence="19">
    <location>
        <begin position="1"/>
        <end position="106"/>
    </location>
</feature>
<keyword evidence="14" id="KW-0449">Lipoprotein</keyword>
<keyword evidence="21" id="KW-1185">Reference proteome</keyword>
<evidence type="ECO:0000256" key="9">
    <source>
        <dbReference type="ARBA" id="ARBA00022729"/>
    </source>
</evidence>
<evidence type="ECO:0000256" key="18">
    <source>
        <dbReference type="SAM" id="SignalP"/>
    </source>
</evidence>
<dbReference type="PANTHER" id="PTHR37928">
    <property type="entry name" value="CFEM DOMAIN PROTEIN (AFU_ORTHOLOGUE AFUA_6G14090)"/>
    <property type="match status" value="1"/>
</dbReference>
<evidence type="ECO:0000313" key="20">
    <source>
        <dbReference type="EMBL" id="KAK6538357.1"/>
    </source>
</evidence>
<feature type="signal peptide" evidence="18">
    <location>
        <begin position="1"/>
        <end position="19"/>
    </location>
</feature>
<evidence type="ECO:0000256" key="17">
    <source>
        <dbReference type="SAM" id="Phobius"/>
    </source>
</evidence>
<evidence type="ECO:0000256" key="11">
    <source>
        <dbReference type="ARBA" id="ARBA00023136"/>
    </source>
</evidence>
<comment type="subcellular location">
    <subcellularLocation>
        <location evidence="1">Cell membrane</location>
        <topology evidence="1">Lipid-anchor</topology>
        <topology evidence="1">GPI-anchor</topology>
    </subcellularLocation>
    <subcellularLocation>
        <location evidence="2">Secreted</location>
    </subcellularLocation>
</comment>
<keyword evidence="9 18" id="KW-0732">Signal</keyword>
<keyword evidence="7" id="KW-0336">GPI-anchor</keyword>
<feature type="region of interest" description="Disordered" evidence="16">
    <location>
        <begin position="92"/>
        <end position="194"/>
    </location>
</feature>
<dbReference type="InterPro" id="IPR051735">
    <property type="entry name" value="CFEM_domain"/>
</dbReference>
<feature type="chain" id="PRO_5043317499" description="CFEM domain-containing protein" evidence="18">
    <location>
        <begin position="20"/>
        <end position="271"/>
    </location>
</feature>
<evidence type="ECO:0000256" key="1">
    <source>
        <dbReference type="ARBA" id="ARBA00004609"/>
    </source>
</evidence>
<feature type="compositionally biased region" description="Low complexity" evidence="16">
    <location>
        <begin position="119"/>
        <end position="129"/>
    </location>
</feature>
<dbReference type="AlphaFoldDB" id="A0AAV9XBI8"/>
<evidence type="ECO:0000256" key="15">
    <source>
        <dbReference type="PROSITE-ProRule" id="PRU01356"/>
    </source>
</evidence>
<keyword evidence="5" id="KW-0964">Secreted</keyword>
<dbReference type="GO" id="GO:0005576">
    <property type="term" value="C:extracellular region"/>
    <property type="evidence" value="ECO:0007669"/>
    <property type="project" value="UniProtKB-SubCell"/>
</dbReference>
<dbReference type="PANTHER" id="PTHR37928:SF2">
    <property type="entry name" value="GPI ANCHORED CFEM DOMAIN PROTEIN (AFU_ORTHOLOGUE AFUA_6G10580)"/>
    <property type="match status" value="1"/>
</dbReference>
<dbReference type="PROSITE" id="PS52012">
    <property type="entry name" value="CFEM"/>
    <property type="match status" value="1"/>
</dbReference>